<dbReference type="Proteomes" id="UP000018769">
    <property type="component" value="Chromosome I"/>
</dbReference>
<organism evidence="3 4">
    <name type="scientific">Candidatus Babela massiliensis</name>
    <dbReference type="NCBI Taxonomy" id="673862"/>
    <lineage>
        <taxon>Bacteria</taxon>
        <taxon>Candidatus Babelota</taxon>
        <taxon>Candidatus Babeliae</taxon>
        <taxon>Candidatus Babeliales</taxon>
        <taxon>Candidatus Babeliaceae</taxon>
        <taxon>Candidatus Babela</taxon>
    </lineage>
</organism>
<dbReference type="AlphaFoldDB" id="V6DIC7"/>
<evidence type="ECO:0000256" key="2">
    <source>
        <dbReference type="SAM" id="SignalP"/>
    </source>
</evidence>
<proteinExistence type="predicted"/>
<feature type="signal peptide" evidence="2">
    <location>
        <begin position="1"/>
        <end position="21"/>
    </location>
</feature>
<feature type="region of interest" description="Disordered" evidence="1">
    <location>
        <begin position="107"/>
        <end position="137"/>
    </location>
</feature>
<sequence length="158" mass="17108">MKTLKYLLSLALIVAVSQAQGQENDLLLEGNYTFKEEGNKATITKTLPNGGFERARGDVIDIKNNKVGIEENDVCAVVTPAKSSSLKGDVILCKSGKVIKIVCKKEGSSTGTPPWLDKDKQNYIGSRTKESTSGLVGSKRRESYYMDASDARGECLGK</sequence>
<evidence type="ECO:0000256" key="1">
    <source>
        <dbReference type="SAM" id="MobiDB-lite"/>
    </source>
</evidence>
<protein>
    <submittedName>
        <fullName evidence="3">Replication-associated protein</fullName>
    </submittedName>
</protein>
<evidence type="ECO:0000313" key="3">
    <source>
        <dbReference type="EMBL" id="CDK30281.1"/>
    </source>
</evidence>
<keyword evidence="2" id="KW-0732">Signal</keyword>
<accession>V6DIC7</accession>
<dbReference type="HOGENOM" id="CLU_1666167_0_0_7"/>
<feature type="chain" id="PRO_5004746159" evidence="2">
    <location>
        <begin position="22"/>
        <end position="158"/>
    </location>
</feature>
<dbReference type="KEGG" id="dpb:BABL1_gene_975"/>
<reference evidence="3 4" key="1">
    <citation type="journal article" date="2015" name="Biol. Direct">
        <title>Babela massiliensis, a representative of a widespread bacterial phylum with unusual adaptations to parasitism in amoebae.</title>
        <authorList>
            <person name="Pagnier I."/>
            <person name="Yutin N."/>
            <person name="Croce O."/>
            <person name="Makarova K.S."/>
            <person name="Wolf Y.I."/>
            <person name="Benamar S."/>
            <person name="Raoult D."/>
            <person name="Koonin E.V."/>
            <person name="La Scola B."/>
        </authorList>
    </citation>
    <scope>NUCLEOTIDE SEQUENCE [LARGE SCALE GENOMIC DNA]</scope>
    <source>
        <strain evidence="4">BABL1</strain>
    </source>
</reference>
<gene>
    <name evidence="3" type="ORF">BABL1_gene_975</name>
</gene>
<keyword evidence="4" id="KW-1185">Reference proteome</keyword>
<dbReference type="RefSeq" id="WP_023791200.1">
    <property type="nucleotide sequence ID" value="NC_023003.1"/>
</dbReference>
<name>V6DIC7_9BACT</name>
<dbReference type="EMBL" id="HG793133">
    <property type="protein sequence ID" value="CDK30281.1"/>
    <property type="molecule type" value="Genomic_DNA"/>
</dbReference>
<evidence type="ECO:0000313" key="4">
    <source>
        <dbReference type="Proteomes" id="UP000018769"/>
    </source>
</evidence>